<comment type="caution">
    <text evidence="1">The sequence shown here is derived from an EMBL/GenBank/DDBJ whole genome shotgun (WGS) entry which is preliminary data.</text>
</comment>
<reference evidence="1" key="1">
    <citation type="submission" date="2020-07" db="EMBL/GenBank/DDBJ databases">
        <title>Clarias magur genome sequencing, assembly and annotation.</title>
        <authorList>
            <person name="Kushwaha B."/>
            <person name="Kumar R."/>
            <person name="Das P."/>
            <person name="Joshi C.G."/>
            <person name="Kumar D."/>
            <person name="Nagpure N.S."/>
            <person name="Pandey M."/>
            <person name="Agarwal S."/>
            <person name="Srivastava S."/>
            <person name="Singh M."/>
            <person name="Sahoo L."/>
            <person name="Jayasankar P."/>
            <person name="Meher P.K."/>
            <person name="Koringa P.G."/>
            <person name="Iquebal M.A."/>
            <person name="Das S.P."/>
            <person name="Bit A."/>
            <person name="Patnaik S."/>
            <person name="Patel N."/>
            <person name="Shah T.M."/>
            <person name="Hinsu A."/>
            <person name="Jena J.K."/>
        </authorList>
    </citation>
    <scope>NUCLEOTIDE SEQUENCE</scope>
    <source>
        <strain evidence="1">CIFAMagur01</strain>
        <tissue evidence="1">Testis</tissue>
    </source>
</reference>
<name>A0A8J4XGV1_CLAMG</name>
<organism evidence="1 2">
    <name type="scientific">Clarias magur</name>
    <name type="common">Asian catfish</name>
    <name type="synonym">Macropteronotus magur</name>
    <dbReference type="NCBI Taxonomy" id="1594786"/>
    <lineage>
        <taxon>Eukaryota</taxon>
        <taxon>Metazoa</taxon>
        <taxon>Chordata</taxon>
        <taxon>Craniata</taxon>
        <taxon>Vertebrata</taxon>
        <taxon>Euteleostomi</taxon>
        <taxon>Actinopterygii</taxon>
        <taxon>Neopterygii</taxon>
        <taxon>Teleostei</taxon>
        <taxon>Ostariophysi</taxon>
        <taxon>Siluriformes</taxon>
        <taxon>Clariidae</taxon>
        <taxon>Clarias</taxon>
    </lineage>
</organism>
<protein>
    <submittedName>
        <fullName evidence="1">Flagellar transcriptional regulator FlhC</fullName>
    </submittedName>
</protein>
<dbReference type="AlphaFoldDB" id="A0A8J4XGV1"/>
<feature type="non-terminal residue" evidence="1">
    <location>
        <position position="52"/>
    </location>
</feature>
<feature type="non-terminal residue" evidence="1">
    <location>
        <position position="1"/>
    </location>
</feature>
<keyword evidence="1" id="KW-0282">Flagellum</keyword>
<gene>
    <name evidence="1" type="primary">flhC</name>
    <name evidence="1" type="ORF">DAT39_000541</name>
</gene>
<dbReference type="Proteomes" id="UP000727407">
    <property type="component" value="Unassembled WGS sequence"/>
</dbReference>
<proteinExistence type="predicted"/>
<sequence>ASMRLEAAGPLSIIWKNHNIKDRNRHFVDWIPNVHTALIFILHPFVTSPQTH</sequence>
<keyword evidence="2" id="KW-1185">Reference proteome</keyword>
<evidence type="ECO:0000313" key="2">
    <source>
        <dbReference type="Proteomes" id="UP000727407"/>
    </source>
</evidence>
<keyword evidence="1" id="KW-0966">Cell projection</keyword>
<dbReference type="EMBL" id="QNUK01000002">
    <property type="protein sequence ID" value="KAF5909771.1"/>
    <property type="molecule type" value="Genomic_DNA"/>
</dbReference>
<accession>A0A8J4XGV1</accession>
<keyword evidence="1" id="KW-0969">Cilium</keyword>
<evidence type="ECO:0000313" key="1">
    <source>
        <dbReference type="EMBL" id="KAF5909771.1"/>
    </source>
</evidence>